<dbReference type="EMBL" id="CP034726">
    <property type="protein sequence ID" value="QBP18466.1"/>
    <property type="molecule type" value="Genomic_DNA"/>
</dbReference>
<keyword evidence="3" id="KW-1185">Reference proteome</keyword>
<keyword evidence="1" id="KW-0812">Transmembrane</keyword>
<protein>
    <submittedName>
        <fullName evidence="2">Uncharacterized protein</fullName>
    </submittedName>
</protein>
<evidence type="ECO:0000313" key="2">
    <source>
        <dbReference type="EMBL" id="QBP18466.1"/>
    </source>
</evidence>
<sequence>MPDRHKNKKLKKSRIRKSRIKKLMSQRAKFTKSHFTKSHYFAKSHYNNGGKVIHTGTTKHDANMDPIQKDVEKEIAKLRVSFIAADAVFIGIISYIIFRN</sequence>
<organism evidence="2 3">
    <name type="scientific">Acetilactobacillus jinshanensis</name>
    <dbReference type="NCBI Taxonomy" id="1720083"/>
    <lineage>
        <taxon>Bacteria</taxon>
        <taxon>Bacillati</taxon>
        <taxon>Bacillota</taxon>
        <taxon>Bacilli</taxon>
        <taxon>Lactobacillales</taxon>
        <taxon>Lactobacillaceae</taxon>
        <taxon>Acetilactobacillus</taxon>
    </lineage>
</organism>
<feature type="transmembrane region" description="Helical" evidence="1">
    <location>
        <begin position="78"/>
        <end position="98"/>
    </location>
</feature>
<name>A0A4P6ZL10_9LACO</name>
<evidence type="ECO:0000256" key="1">
    <source>
        <dbReference type="SAM" id="Phobius"/>
    </source>
</evidence>
<keyword evidence="1" id="KW-0472">Membrane</keyword>
<gene>
    <name evidence="2" type="ORF">ELX58_04805</name>
</gene>
<proteinExistence type="predicted"/>
<evidence type="ECO:0000313" key="3">
    <source>
        <dbReference type="Proteomes" id="UP000294321"/>
    </source>
</evidence>
<dbReference type="Proteomes" id="UP000294321">
    <property type="component" value="Chromosome"/>
</dbReference>
<accession>A0A4P6ZL10</accession>
<keyword evidence="1" id="KW-1133">Transmembrane helix</keyword>
<dbReference type="KEGG" id="lji:ELX58_04805"/>
<dbReference type="AlphaFoldDB" id="A0A4P6ZL10"/>
<dbReference type="RefSeq" id="WP_133442025.1">
    <property type="nucleotide sequence ID" value="NZ_CP034726.1"/>
</dbReference>
<reference evidence="3" key="1">
    <citation type="submission" date="2018-12" db="EMBL/GenBank/DDBJ databases">
        <title>A new species of lactobacillus.</title>
        <authorList>
            <person name="Jian Y."/>
            <person name="Xin L."/>
            <person name="Hong Z.J."/>
            <person name="Ming L.Z."/>
            <person name="Hong X.Z."/>
        </authorList>
    </citation>
    <scope>NUCLEOTIDE SEQUENCE [LARGE SCALE GENOMIC DNA]</scope>
    <source>
        <strain evidence="3">HSLZ-75</strain>
    </source>
</reference>